<evidence type="ECO:0000313" key="1">
    <source>
        <dbReference type="EMBL" id="SUJ00228.1"/>
    </source>
</evidence>
<name>A0A380BET4_SPOPA</name>
<keyword evidence="2" id="KW-1185">Reference proteome</keyword>
<gene>
    <name evidence="1" type="ORF">NCTC4822_00881</name>
</gene>
<accession>A0A380BET4</accession>
<dbReference type="Proteomes" id="UP000254519">
    <property type="component" value="Unassembled WGS sequence"/>
</dbReference>
<protein>
    <submittedName>
        <fullName evidence="1">Uncharacterized protein</fullName>
    </submittedName>
</protein>
<dbReference type="EMBL" id="UGYZ01000002">
    <property type="protein sequence ID" value="SUJ00228.1"/>
    <property type="molecule type" value="Genomic_DNA"/>
</dbReference>
<dbReference type="AlphaFoldDB" id="A0A380BET4"/>
<proteinExistence type="predicted"/>
<sequence>MRNDMPEQSFDCVLKHYIETHPFKMMAIIEKEDGDLFKVCYANQSLKKYFLCEDKVSVDDFFGDFSSFIKNEMGLFQRNRVHKKQVEWCHHGQDVLLEIHMQRKVTDCQREFFIVELHILQDLLEERQARTEFEHKYTSVIDHNLDPIISINDKLYSESKYFGMESVWVSPKGFRRRFVAKFC</sequence>
<dbReference type="RefSeq" id="WP_115360311.1">
    <property type="nucleotide sequence ID" value="NZ_CP038012.1"/>
</dbReference>
<evidence type="ECO:0000313" key="2">
    <source>
        <dbReference type="Proteomes" id="UP000254519"/>
    </source>
</evidence>
<organism evidence="1 2">
    <name type="scientific">Sporosarcina pasteurii</name>
    <name type="common">Bacillus pasteurii</name>
    <dbReference type="NCBI Taxonomy" id="1474"/>
    <lineage>
        <taxon>Bacteria</taxon>
        <taxon>Bacillati</taxon>
        <taxon>Bacillota</taxon>
        <taxon>Bacilli</taxon>
        <taxon>Bacillales</taxon>
        <taxon>Caryophanaceae</taxon>
        <taxon>Sporosarcina</taxon>
    </lineage>
</organism>
<reference evidence="1 2" key="1">
    <citation type="submission" date="2018-06" db="EMBL/GenBank/DDBJ databases">
        <authorList>
            <consortium name="Pathogen Informatics"/>
            <person name="Doyle S."/>
        </authorList>
    </citation>
    <scope>NUCLEOTIDE SEQUENCE [LARGE SCALE GENOMIC DNA]</scope>
    <source>
        <strain evidence="2">ATCC 11859 / DSM 33 / NCIB 8841 / NCTC 4822</strain>
    </source>
</reference>